<feature type="transmembrane region" description="Helical" evidence="2">
    <location>
        <begin position="88"/>
        <end position="110"/>
    </location>
</feature>
<evidence type="ECO:0000256" key="2">
    <source>
        <dbReference type="SAM" id="Phobius"/>
    </source>
</evidence>
<feature type="transmembrane region" description="Helical" evidence="2">
    <location>
        <begin position="482"/>
        <end position="504"/>
    </location>
</feature>
<keyword evidence="2" id="KW-0812">Transmembrane</keyword>
<dbReference type="InterPro" id="IPR011701">
    <property type="entry name" value="MFS"/>
</dbReference>
<keyword evidence="2" id="KW-1133">Transmembrane helix</keyword>
<name>A0A420H1N2_9PEZI</name>
<organism evidence="3 4">
    <name type="scientific">Golovinomyces cichoracearum</name>
    <dbReference type="NCBI Taxonomy" id="62708"/>
    <lineage>
        <taxon>Eukaryota</taxon>
        <taxon>Fungi</taxon>
        <taxon>Dikarya</taxon>
        <taxon>Ascomycota</taxon>
        <taxon>Pezizomycotina</taxon>
        <taxon>Leotiomycetes</taxon>
        <taxon>Erysiphales</taxon>
        <taxon>Erysiphaceae</taxon>
        <taxon>Golovinomyces</taxon>
    </lineage>
</organism>
<dbReference type="SUPFAM" id="SSF103473">
    <property type="entry name" value="MFS general substrate transporter"/>
    <property type="match status" value="2"/>
</dbReference>
<feature type="transmembrane region" description="Helical" evidence="2">
    <location>
        <begin position="276"/>
        <end position="295"/>
    </location>
</feature>
<feature type="transmembrane region" description="Helical" evidence="2">
    <location>
        <begin position="555"/>
        <end position="574"/>
    </location>
</feature>
<proteinExistence type="predicted"/>
<feature type="transmembrane region" description="Helical" evidence="2">
    <location>
        <begin position="116"/>
        <end position="135"/>
    </location>
</feature>
<protein>
    <submittedName>
        <fullName evidence="3">Putative major facilitator superfamily transporter</fullName>
    </submittedName>
</protein>
<evidence type="ECO:0000313" key="3">
    <source>
        <dbReference type="EMBL" id="RKF51377.1"/>
    </source>
</evidence>
<comment type="caution">
    <text evidence="3">The sequence shown here is derived from an EMBL/GenBank/DDBJ whole genome shotgun (WGS) entry which is preliminary data.</text>
</comment>
<accession>A0A420H1N2</accession>
<feature type="transmembrane region" description="Helical" evidence="2">
    <location>
        <begin position="235"/>
        <end position="255"/>
    </location>
</feature>
<dbReference type="Gene3D" id="1.20.1250.20">
    <property type="entry name" value="MFS general substrate transporter like domains"/>
    <property type="match status" value="2"/>
</dbReference>
<keyword evidence="2" id="KW-0472">Membrane</keyword>
<feature type="transmembrane region" description="Helical" evidence="2">
    <location>
        <begin position="444"/>
        <end position="462"/>
    </location>
</feature>
<feature type="transmembrane region" description="Helical" evidence="2">
    <location>
        <begin position="411"/>
        <end position="437"/>
    </location>
</feature>
<gene>
    <name evidence="3" type="ORF">GcC1_225040</name>
</gene>
<feature type="transmembrane region" description="Helical" evidence="2">
    <location>
        <begin position="147"/>
        <end position="169"/>
    </location>
</feature>
<dbReference type="GO" id="GO:0022857">
    <property type="term" value="F:transmembrane transporter activity"/>
    <property type="evidence" value="ECO:0007669"/>
    <property type="project" value="InterPro"/>
</dbReference>
<dbReference type="PANTHER" id="PTHR23524">
    <property type="entry name" value="TRANSPORTER, PUTATIVE (AFU_ORTHOLOGUE AFUA_8G04850)-RELATED"/>
    <property type="match status" value="1"/>
</dbReference>
<dbReference type="GO" id="GO:0016020">
    <property type="term" value="C:membrane"/>
    <property type="evidence" value="ECO:0007669"/>
    <property type="project" value="UniProtKB-SubCell"/>
</dbReference>
<dbReference type="InterPro" id="IPR036259">
    <property type="entry name" value="MFS_trans_sf"/>
</dbReference>
<feature type="transmembrane region" description="Helical" evidence="2">
    <location>
        <begin position="49"/>
        <end position="76"/>
    </location>
</feature>
<comment type="subcellular location">
    <subcellularLocation>
        <location evidence="1">Membrane</location>
        <topology evidence="1">Multi-pass membrane protein</topology>
    </subcellularLocation>
</comment>
<evidence type="ECO:0000313" key="4">
    <source>
        <dbReference type="Proteomes" id="UP000285405"/>
    </source>
</evidence>
<evidence type="ECO:0000256" key="1">
    <source>
        <dbReference type="ARBA" id="ARBA00004141"/>
    </source>
</evidence>
<dbReference type="Proteomes" id="UP000285405">
    <property type="component" value="Unassembled WGS sequence"/>
</dbReference>
<dbReference type="PANTHER" id="PTHR23524:SF1">
    <property type="entry name" value="MRH DOMAIN-CONTAINING PROTEIN-RELATED"/>
    <property type="match status" value="1"/>
</dbReference>
<sequence length="620" mass="66788">MGLSESVTHKHNQAAKVIRTLKQSGFTGTTMHSVSKYLPFSASTTSVNAWTYLLAVCLFSISFLVFVNAASSFVITDLIGIKDGVGNLVGTLGLVDELVALIACPFWGILSDRIGVRYVCVAGYVIIGLSLFLFVQAQNVYPHLLIIRSLFSIGGAATSTMVTGILPAISGRDTVEGAEIPISKTSQSDQHQRTTQSSDLRTTLKFFSRNSGENSNNISHDDHKALTSRSNPQRLAGLVGFFTGCGALVALIMFLPLPAQFSRIKEISQVQAIADSFYVVGFVSLLVACICFFGLKGISGEEGKGYHCTLFQKSTSPKGYQPLLSSQTNDESFHKVPRFLPYWRLLLDSAILGFTDSEIGLAYVGGFVARASSVAISLFIPTFVNTYFIQHGFCNISPTDPSSELKKECRAAYILAAELTGVSQTIALLFAPIFGYLSDRYRRLNLPILVASFLGIVGYIEFARLTSPETKNIKGRGGGPSVFFIVALIGLSQIGAIVCSLGLLGRGILKSKLESTGTIQSVSQTECHSETLESSLMPSIPKENYSRCHLKGSIAGVYSLFGSAAIITLTKLGGYLFDKLSIGAPFYIMAIFNSILLIIGVGTGIFQELQTRKLAVEIVS</sequence>
<dbReference type="EMBL" id="MCBR01022593">
    <property type="protein sequence ID" value="RKF51377.1"/>
    <property type="molecule type" value="Genomic_DNA"/>
</dbReference>
<dbReference type="Pfam" id="PF07690">
    <property type="entry name" value="MFS_1"/>
    <property type="match status" value="1"/>
</dbReference>
<dbReference type="OrthoDB" id="18110at2759"/>
<dbReference type="AlphaFoldDB" id="A0A420H1N2"/>
<feature type="transmembrane region" description="Helical" evidence="2">
    <location>
        <begin position="586"/>
        <end position="606"/>
    </location>
</feature>
<reference evidence="3 4" key="1">
    <citation type="journal article" date="2018" name="BMC Genomics">
        <title>Comparative genome analyses reveal sequence features reflecting distinct modes of host-adaptation between dicot and monocot powdery mildew.</title>
        <authorList>
            <person name="Wu Y."/>
            <person name="Ma X."/>
            <person name="Pan Z."/>
            <person name="Kale S.D."/>
            <person name="Song Y."/>
            <person name="King H."/>
            <person name="Zhang Q."/>
            <person name="Presley C."/>
            <person name="Deng X."/>
            <person name="Wei C.I."/>
            <person name="Xiao S."/>
        </authorList>
    </citation>
    <scope>NUCLEOTIDE SEQUENCE [LARGE SCALE GENOMIC DNA]</scope>
    <source>
        <strain evidence="3">UCSC1</strain>
    </source>
</reference>